<dbReference type="InterPro" id="IPR056677">
    <property type="entry name" value="DUF7775"/>
</dbReference>
<evidence type="ECO:0000313" key="3">
    <source>
        <dbReference type="RefSeq" id="XP_017020914.1"/>
    </source>
</evidence>
<evidence type="ECO:0000313" key="2">
    <source>
        <dbReference type="Proteomes" id="UP001652661"/>
    </source>
</evidence>
<dbReference type="PANTHER" id="PTHR41152">
    <property type="entry name" value="AT26438P-RELATED"/>
    <property type="match status" value="1"/>
</dbReference>
<dbReference type="Proteomes" id="UP001652661">
    <property type="component" value="Chromosome 3R"/>
</dbReference>
<organism evidence="2 3">
    <name type="scientific">Drosophila kikkawai</name>
    <name type="common">Fruit fly</name>
    <dbReference type="NCBI Taxonomy" id="30033"/>
    <lineage>
        <taxon>Eukaryota</taxon>
        <taxon>Metazoa</taxon>
        <taxon>Ecdysozoa</taxon>
        <taxon>Arthropoda</taxon>
        <taxon>Hexapoda</taxon>
        <taxon>Insecta</taxon>
        <taxon>Pterygota</taxon>
        <taxon>Neoptera</taxon>
        <taxon>Endopterygota</taxon>
        <taxon>Diptera</taxon>
        <taxon>Brachycera</taxon>
        <taxon>Muscomorpha</taxon>
        <taxon>Ephydroidea</taxon>
        <taxon>Drosophilidae</taxon>
        <taxon>Drosophila</taxon>
        <taxon>Sophophora</taxon>
    </lineage>
</organism>
<name>A0A6P4IAU9_DROKI</name>
<dbReference type="RefSeq" id="XP_017020914.1">
    <property type="nucleotide sequence ID" value="XM_017165425.3"/>
</dbReference>
<keyword evidence="2" id="KW-1185">Reference proteome</keyword>
<dbReference type="OrthoDB" id="7789408at2759"/>
<proteinExistence type="predicted"/>
<dbReference type="PANTHER" id="PTHR41152:SF8">
    <property type="entry name" value="AT26438P-RELATED"/>
    <property type="match status" value="1"/>
</dbReference>
<dbReference type="AlphaFoldDB" id="A0A6P4IAU9"/>
<dbReference type="Pfam" id="PF24985">
    <property type="entry name" value="DUF7775"/>
    <property type="match status" value="1"/>
</dbReference>
<evidence type="ECO:0000259" key="1">
    <source>
        <dbReference type="Pfam" id="PF24985"/>
    </source>
</evidence>
<sequence length="193" mass="22228">MSPIPIILTILKNIVPDRCVQCSLCSTLWRRCSTCSAWAFTSPASKPSNWISLSINICTGHTPTITLELIKTSAATVAFLAVSLGTMWDAERQFYMFGHDPEQEHSSTKYINYEPVHPFFVYMRSQSISALACSVLYLLHTCLMFDYKLTQKRSNSDESYMPISLFVFGRWVHTKLETYEWFKEFSSNDYIRV</sequence>
<dbReference type="GeneID" id="108073692"/>
<gene>
    <name evidence="3" type="primary">LOC108073692</name>
</gene>
<reference evidence="3" key="1">
    <citation type="submission" date="2025-08" db="UniProtKB">
        <authorList>
            <consortium name="RefSeq"/>
        </authorList>
    </citation>
    <scope>IDENTIFICATION</scope>
    <source>
        <strain evidence="3">14028-0561.14</strain>
        <tissue evidence="3">Whole fly</tissue>
    </source>
</reference>
<feature type="domain" description="DUF7775" evidence="1">
    <location>
        <begin position="54"/>
        <end position="149"/>
    </location>
</feature>
<protein>
    <submittedName>
        <fullName evidence="3">Uncharacterized protein isoform X2</fullName>
    </submittedName>
</protein>
<accession>A0A6P4IAU9</accession>